<dbReference type="Pfam" id="PF12770">
    <property type="entry name" value="CHAT"/>
    <property type="match status" value="1"/>
</dbReference>
<keyword evidence="1" id="KW-0812">Transmembrane</keyword>
<evidence type="ECO:0000313" key="3">
    <source>
        <dbReference type="EMBL" id="PHK98278.1"/>
    </source>
</evidence>
<name>A0A2G0CE75_9BACT</name>
<dbReference type="EMBL" id="PDLO01000004">
    <property type="protein sequence ID" value="PHK98278.1"/>
    <property type="molecule type" value="Genomic_DNA"/>
</dbReference>
<accession>A0A2G0CE75</accession>
<evidence type="ECO:0000256" key="1">
    <source>
        <dbReference type="SAM" id="Phobius"/>
    </source>
</evidence>
<gene>
    <name evidence="3" type="ORF">CGL56_11285</name>
</gene>
<dbReference type="PANTHER" id="PTHR10098">
    <property type="entry name" value="RAPSYN-RELATED"/>
    <property type="match status" value="1"/>
</dbReference>
<reference evidence="3 4" key="1">
    <citation type="submission" date="2017-10" db="EMBL/GenBank/DDBJ databases">
        <title>The draft genome sequence of Lewinella marina KCTC 32374.</title>
        <authorList>
            <person name="Wang K."/>
        </authorList>
    </citation>
    <scope>NUCLEOTIDE SEQUENCE [LARGE SCALE GENOMIC DNA]</scope>
    <source>
        <strain evidence="3 4">MKG-38</strain>
    </source>
</reference>
<feature type="domain" description="CHAT" evidence="2">
    <location>
        <begin position="641"/>
        <end position="923"/>
    </location>
</feature>
<sequence>MRKKARMPRNAAAAHILGRNSFSPVMRWTPFAVLVGMLLGCPPLDLPAQGGPPAMEEVRAAGGRAGLLAEGERWLEQDDLRAVPYFLAATRDRQGRPVIDSLAGRALHRAATAYYNQANDSLAAHYYRRAIALRDSLYPFPHEDRALSRSNLSHSLGYLGKLDSAVIAIREAHAIYDRLPRFDSIDYLRSLNQLAVLAKDLRDFRIAYSSSMRATGLVEQIGQVEPYDRFITYYNAALTLLRMDELDPALDFARRTVDLAPALENPIFIPIAHNLLAIVQRELGLVREGYQNLKKAERMITPDTRNDPTYGDVYLNLAEYYGGENDVENFEIYRERARRVFETIGLRDYYTSEKIPEILLRWRRYEEALQVVNERLAFLTGGTGFDFADSLANLPAADIIPLIDLLSVRARTYTATGQGARALSDYDALFALQEHLRAAVNDAASRRYLSRNLRPYFDRAIALHLESYRAEGREESLWRAFALSEQSRAYSLLTALHASRETVSPEVRQLVTRISSLERRVAAGEAGTQADLEAARLRLDGLQRQLPRTTGSRQFDRDALIKHLAARNCTLLEYHLSPEGSLVFLLTPDGKLTAHPIAADSLLAPWSTAWREAIEASSYRRKSLRPSSEQDSLDRAFVTHGTRLAEALLPGRLREALHLRPRLCIVPDGVLHYLPFGGLPLAAAEPPLRYAELDYLQRHATLQYAYSGDYLLEVDQRRRRDYAYEVVAFAPSFADDRRLSPLVHNAEEVRTIATLVPATRAFFGAEARRDSFLSLAGKARVLHLSSHGSVNATDPNLSFVAFSGEGGTPEEDGLLYFNDLYALPVDNELTVLSACETAIGQLAIGETTMSFASAFAAAGARSTLTTLWAVDDAATRDLVTGFYRRLVGGQDRVTALHGAQEELRTTVAYGHPYYWAGLMLYGSGGTLPLDGEEATLMPWWGYLLSASLVVAILYYFLRVLRNATAYES</sequence>
<keyword evidence="1" id="KW-1133">Transmembrane helix</keyword>
<dbReference type="AlphaFoldDB" id="A0A2G0CE75"/>
<evidence type="ECO:0000259" key="2">
    <source>
        <dbReference type="Pfam" id="PF12770"/>
    </source>
</evidence>
<dbReference type="InterPro" id="IPR011990">
    <property type="entry name" value="TPR-like_helical_dom_sf"/>
</dbReference>
<dbReference type="SUPFAM" id="SSF48452">
    <property type="entry name" value="TPR-like"/>
    <property type="match status" value="2"/>
</dbReference>
<dbReference type="InterPro" id="IPR019734">
    <property type="entry name" value="TPR_rpt"/>
</dbReference>
<dbReference type="InterPro" id="IPR024983">
    <property type="entry name" value="CHAT_dom"/>
</dbReference>
<dbReference type="Gene3D" id="1.25.40.10">
    <property type="entry name" value="Tetratricopeptide repeat domain"/>
    <property type="match status" value="2"/>
</dbReference>
<keyword evidence="1" id="KW-0472">Membrane</keyword>
<feature type="transmembrane region" description="Helical" evidence="1">
    <location>
        <begin position="939"/>
        <end position="957"/>
    </location>
</feature>
<proteinExistence type="predicted"/>
<evidence type="ECO:0000313" key="4">
    <source>
        <dbReference type="Proteomes" id="UP000226437"/>
    </source>
</evidence>
<dbReference type="Proteomes" id="UP000226437">
    <property type="component" value="Unassembled WGS sequence"/>
</dbReference>
<protein>
    <recommendedName>
        <fullName evidence="2">CHAT domain-containing protein</fullName>
    </recommendedName>
</protein>
<comment type="caution">
    <text evidence="3">The sequence shown here is derived from an EMBL/GenBank/DDBJ whole genome shotgun (WGS) entry which is preliminary data.</text>
</comment>
<dbReference type="SMART" id="SM00028">
    <property type="entry name" value="TPR"/>
    <property type="match status" value="5"/>
</dbReference>
<keyword evidence="4" id="KW-1185">Reference proteome</keyword>
<organism evidence="3 4">
    <name type="scientific">Neolewinella marina</name>
    <dbReference type="NCBI Taxonomy" id="438751"/>
    <lineage>
        <taxon>Bacteria</taxon>
        <taxon>Pseudomonadati</taxon>
        <taxon>Bacteroidota</taxon>
        <taxon>Saprospiria</taxon>
        <taxon>Saprospirales</taxon>
        <taxon>Lewinellaceae</taxon>
        <taxon>Neolewinella</taxon>
    </lineage>
</organism>